<evidence type="ECO:0008006" key="23">
    <source>
        <dbReference type="Google" id="ProtNLM"/>
    </source>
</evidence>
<reference evidence="22" key="1">
    <citation type="submission" date="2015-12" db="EMBL/GenBank/DDBJ databases">
        <title>De novo transcriptome assembly of four potential Pierce s Disease insect vectors from Arizona vineyards.</title>
        <authorList>
            <person name="Tassone E.E."/>
        </authorList>
    </citation>
    <scope>NUCLEOTIDE SEQUENCE</scope>
</reference>
<dbReference type="InterPro" id="IPR006029">
    <property type="entry name" value="Neurotrans-gated_channel_TM"/>
</dbReference>
<evidence type="ECO:0000256" key="13">
    <source>
        <dbReference type="ARBA" id="ARBA00023180"/>
    </source>
</evidence>
<keyword evidence="13" id="KW-0325">Glycoprotein</keyword>
<keyword evidence="6 18" id="KW-0732">Signal</keyword>
<dbReference type="CDD" id="cd19031">
    <property type="entry name" value="LGIC_ECD_nAChR_proto_alpha-like"/>
    <property type="match status" value="1"/>
</dbReference>
<keyword evidence="14" id="KW-0628">Postsynaptic cell membrane</keyword>
<evidence type="ECO:0000256" key="4">
    <source>
        <dbReference type="ARBA" id="ARBA00022475"/>
    </source>
</evidence>
<feature type="signal peptide" evidence="18">
    <location>
        <begin position="1"/>
        <end position="19"/>
    </location>
</feature>
<keyword evidence="12" id="KW-0675">Receptor</keyword>
<dbReference type="FunFam" id="1.20.58.390:FF:000030">
    <property type="entry name" value="Acetylcholine receptor subunit alpha-L1"/>
    <property type="match status" value="1"/>
</dbReference>
<evidence type="ECO:0000256" key="10">
    <source>
        <dbReference type="ARBA" id="ARBA00023136"/>
    </source>
</evidence>
<dbReference type="PRINTS" id="PR00254">
    <property type="entry name" value="NICOTINICR"/>
</dbReference>
<dbReference type="PRINTS" id="PR00252">
    <property type="entry name" value="NRIONCHANNEL"/>
</dbReference>
<sequence>MYVKLFIILFACSFSTVYAGLKQIEANPDAKRLYDDLLSNYNRLIRPVKNNSETLTVWLGLKLSQLIEMNLKNQVMTTNVWVEQKWTDYKLQWDPDEYGGVEMLYVPSEHIWLPDIVLYNNADGNYEVTLMTKATLKYNGEVLWKPPAIYKSSCEINVLYFPFDEQSCLMKFGSWTYNGFQVDLKHMDQQSGSNLVSVGIDLSEFYLSVEWDILEVPASRNEEYYPCCTEPYSDITFNLTMRRKTLFYTVNLIIPCVGITFLTVLVFYLPSDSGEKVTLCSSILVSLTVFFLLLAEIIPPTSLAVPLLGKYLLFTMILVTLSICVTVCVLNIHFRSPSTHKMSPWVKKVFLHVMPRLLMMRRPPYSLREEIYSDGGYINDGDFRDSISDPFSSDPKGSPHGFDSYMSTLSDDTRHQPHSSMTDSENTFPRQLSPDVISAIQGVRFIAQHIKDADKDNEVVEDWKYISMVLDRFFLWVFTIACIGGTCGIIFQAPSLYDTRIPIDQQHSDIPFRKNNLHLPEEFIQRHTY</sequence>
<feature type="domain" description="Neurotransmitter-gated ion-channel ligand-binding" evidence="20">
    <location>
        <begin position="31"/>
        <end position="245"/>
    </location>
</feature>
<dbReference type="InterPro" id="IPR018000">
    <property type="entry name" value="Neurotransmitter_ion_chnl_CS"/>
</dbReference>
<dbReference type="InterPro" id="IPR006201">
    <property type="entry name" value="Neur_channel"/>
</dbReference>
<protein>
    <recommendedName>
        <fullName evidence="23">Nicotinic acetylcholine receptor alpha 8 subunit</fullName>
    </recommendedName>
</protein>
<dbReference type="InterPro" id="IPR002394">
    <property type="entry name" value="Nicotinic_acetylcholine_rcpt"/>
</dbReference>
<dbReference type="InterPro" id="IPR036719">
    <property type="entry name" value="Neuro-gated_channel_TM_sf"/>
</dbReference>
<dbReference type="Pfam" id="PF02932">
    <property type="entry name" value="Neur_chan_memb"/>
    <property type="match status" value="1"/>
</dbReference>
<dbReference type="GO" id="GO:0004888">
    <property type="term" value="F:transmembrane signaling receptor activity"/>
    <property type="evidence" value="ECO:0007669"/>
    <property type="project" value="InterPro"/>
</dbReference>
<feature type="transmembrane region" description="Helical" evidence="18">
    <location>
        <begin position="311"/>
        <end position="332"/>
    </location>
</feature>
<dbReference type="PANTHER" id="PTHR18945">
    <property type="entry name" value="NEUROTRANSMITTER GATED ION CHANNEL"/>
    <property type="match status" value="1"/>
</dbReference>
<dbReference type="InterPro" id="IPR038050">
    <property type="entry name" value="Neuro_actylchol_rec"/>
</dbReference>
<dbReference type="EMBL" id="GEDC01020789">
    <property type="protein sequence ID" value="JAS16509.1"/>
    <property type="molecule type" value="Transcribed_RNA"/>
</dbReference>
<name>A0A1B6CSI7_9HEMI</name>
<dbReference type="NCBIfam" id="TIGR00860">
    <property type="entry name" value="LIC"/>
    <property type="match status" value="1"/>
</dbReference>
<dbReference type="FunFam" id="2.70.170.10:FF:000013">
    <property type="entry name" value="Acetylcholine receptor subunit alpha"/>
    <property type="match status" value="1"/>
</dbReference>
<dbReference type="SUPFAM" id="SSF63712">
    <property type="entry name" value="Nicotinic receptor ligand binding domain-like"/>
    <property type="match status" value="1"/>
</dbReference>
<evidence type="ECO:0000256" key="15">
    <source>
        <dbReference type="ARBA" id="ARBA00023286"/>
    </source>
</evidence>
<keyword evidence="7 18" id="KW-1133">Transmembrane helix</keyword>
<dbReference type="SUPFAM" id="SSF90112">
    <property type="entry name" value="Neurotransmitter-gated ion-channel transmembrane pore"/>
    <property type="match status" value="1"/>
</dbReference>
<feature type="transmembrane region" description="Helical" evidence="18">
    <location>
        <begin position="277"/>
        <end position="299"/>
    </location>
</feature>
<evidence type="ECO:0000256" key="11">
    <source>
        <dbReference type="ARBA" id="ARBA00023157"/>
    </source>
</evidence>
<dbReference type="Gene3D" id="2.70.170.10">
    <property type="entry name" value="Neurotransmitter-gated ion-channel ligand-binding domain"/>
    <property type="match status" value="1"/>
</dbReference>
<evidence type="ECO:0000256" key="7">
    <source>
        <dbReference type="ARBA" id="ARBA00022989"/>
    </source>
</evidence>
<evidence type="ECO:0000259" key="20">
    <source>
        <dbReference type="Pfam" id="PF02931"/>
    </source>
</evidence>
<dbReference type="Pfam" id="PF02931">
    <property type="entry name" value="Neur_chan_LBD"/>
    <property type="match status" value="1"/>
</dbReference>
<accession>A0A1B6CSI7</accession>
<evidence type="ECO:0000256" key="6">
    <source>
        <dbReference type="ARBA" id="ARBA00022729"/>
    </source>
</evidence>
<evidence type="ECO:0000256" key="17">
    <source>
        <dbReference type="ARBA" id="ARBA00034104"/>
    </source>
</evidence>
<evidence type="ECO:0000313" key="22">
    <source>
        <dbReference type="EMBL" id="JAS16509.1"/>
    </source>
</evidence>
<keyword evidence="16 18" id="KW-0407">Ion channel</keyword>
<dbReference type="AlphaFoldDB" id="A0A1B6CSI7"/>
<evidence type="ECO:0000256" key="9">
    <source>
        <dbReference type="ARBA" id="ARBA00023065"/>
    </source>
</evidence>
<evidence type="ECO:0000256" key="3">
    <source>
        <dbReference type="ARBA" id="ARBA00022448"/>
    </source>
</evidence>
<dbReference type="PROSITE" id="PS00236">
    <property type="entry name" value="NEUROTR_ION_CHANNEL"/>
    <property type="match status" value="1"/>
</dbReference>
<dbReference type="CDD" id="cd19064">
    <property type="entry name" value="LGIC_TM_nAChR"/>
    <property type="match status" value="1"/>
</dbReference>
<evidence type="ECO:0000256" key="12">
    <source>
        <dbReference type="ARBA" id="ARBA00023170"/>
    </source>
</evidence>
<dbReference type="GO" id="GO:0022848">
    <property type="term" value="F:acetylcholine-gated monoatomic cation-selective channel activity"/>
    <property type="evidence" value="ECO:0007669"/>
    <property type="project" value="InterPro"/>
</dbReference>
<dbReference type="InterPro" id="IPR006202">
    <property type="entry name" value="Neur_chan_lig-bd"/>
</dbReference>
<evidence type="ECO:0000256" key="18">
    <source>
        <dbReference type="RuleBase" id="RU000687"/>
    </source>
</evidence>
<evidence type="ECO:0000256" key="1">
    <source>
        <dbReference type="ARBA" id="ARBA00003328"/>
    </source>
</evidence>
<evidence type="ECO:0000256" key="16">
    <source>
        <dbReference type="ARBA" id="ARBA00023303"/>
    </source>
</evidence>
<feature type="transmembrane region" description="Helical" evidence="18">
    <location>
        <begin position="473"/>
        <end position="493"/>
    </location>
</feature>
<evidence type="ECO:0000256" key="8">
    <source>
        <dbReference type="ARBA" id="ARBA00023018"/>
    </source>
</evidence>
<keyword evidence="3 18" id="KW-0813">Transport</keyword>
<organism evidence="22">
    <name type="scientific">Clastoptera arizonana</name>
    <name type="common">Arizona spittle bug</name>
    <dbReference type="NCBI Taxonomy" id="38151"/>
    <lineage>
        <taxon>Eukaryota</taxon>
        <taxon>Metazoa</taxon>
        <taxon>Ecdysozoa</taxon>
        <taxon>Arthropoda</taxon>
        <taxon>Hexapoda</taxon>
        <taxon>Insecta</taxon>
        <taxon>Pterygota</taxon>
        <taxon>Neoptera</taxon>
        <taxon>Paraneoptera</taxon>
        <taxon>Hemiptera</taxon>
        <taxon>Auchenorrhyncha</taxon>
        <taxon>Cercopoidea</taxon>
        <taxon>Clastopteridae</taxon>
        <taxon>Clastoptera</taxon>
    </lineage>
</organism>
<dbReference type="GO" id="GO:0007271">
    <property type="term" value="P:synaptic transmission, cholinergic"/>
    <property type="evidence" value="ECO:0007669"/>
    <property type="project" value="UniProtKB-ARBA"/>
</dbReference>
<keyword evidence="9 18" id="KW-0406">Ion transport</keyword>
<feature type="region of interest" description="Disordered" evidence="19">
    <location>
        <begin position="410"/>
        <end position="429"/>
    </location>
</feature>
<evidence type="ECO:0000256" key="2">
    <source>
        <dbReference type="ARBA" id="ARBA00009237"/>
    </source>
</evidence>
<dbReference type="GO" id="GO:0045211">
    <property type="term" value="C:postsynaptic membrane"/>
    <property type="evidence" value="ECO:0007669"/>
    <property type="project" value="UniProtKB-SubCell"/>
</dbReference>
<keyword evidence="11" id="KW-1015">Disulfide bond</keyword>
<feature type="compositionally biased region" description="Polar residues" evidence="19">
    <location>
        <begin position="418"/>
        <end position="429"/>
    </location>
</feature>
<comment type="function">
    <text evidence="1">After binding acetylcholine, the AChR responds by an extensive change in conformation that affects all subunits and leads to opening of an ion-conducting channel across the plasma membrane.</text>
</comment>
<comment type="subcellular location">
    <subcellularLocation>
        <location evidence="17">Postsynaptic cell membrane</location>
        <topology evidence="17">Multi-pass membrane protein</topology>
    </subcellularLocation>
</comment>
<evidence type="ECO:0000256" key="14">
    <source>
        <dbReference type="ARBA" id="ARBA00023257"/>
    </source>
</evidence>
<dbReference type="InterPro" id="IPR036734">
    <property type="entry name" value="Neur_chan_lig-bd_sf"/>
</dbReference>
<comment type="similarity">
    <text evidence="2">Belongs to the ligand-gated ion channel (TC 1.A.9) family. Acetylcholine receptor (TC 1.A.9.1) subfamily.</text>
</comment>
<feature type="transmembrane region" description="Helical" evidence="18">
    <location>
        <begin position="246"/>
        <end position="270"/>
    </location>
</feature>
<feature type="domain" description="Neurotransmitter-gated ion-channel transmembrane" evidence="21">
    <location>
        <begin position="252"/>
        <end position="489"/>
    </location>
</feature>
<keyword evidence="10 18" id="KW-0472">Membrane</keyword>
<evidence type="ECO:0000259" key="21">
    <source>
        <dbReference type="Pfam" id="PF02932"/>
    </source>
</evidence>
<keyword evidence="8" id="KW-0770">Synapse</keyword>
<dbReference type="Gene3D" id="1.20.58.390">
    <property type="entry name" value="Neurotransmitter-gated ion-channel transmembrane domain"/>
    <property type="match status" value="2"/>
</dbReference>
<evidence type="ECO:0000256" key="19">
    <source>
        <dbReference type="SAM" id="MobiDB-lite"/>
    </source>
</evidence>
<keyword evidence="5 18" id="KW-0812">Transmembrane</keyword>
<evidence type="ECO:0000256" key="5">
    <source>
        <dbReference type="ARBA" id="ARBA00022692"/>
    </source>
</evidence>
<keyword evidence="4" id="KW-1003">Cell membrane</keyword>
<keyword evidence="15" id="KW-1071">Ligand-gated ion channel</keyword>
<feature type="chain" id="PRO_5022251007" description="Nicotinic acetylcholine receptor alpha 8 subunit" evidence="18">
    <location>
        <begin position="20"/>
        <end position="529"/>
    </location>
</feature>
<gene>
    <name evidence="22" type="ORF">g.28789</name>
</gene>
<proteinExistence type="inferred from homology"/>
<dbReference type="FunFam" id="1.20.58.390:FF:000012">
    <property type="entry name" value="Acetylcholine receptor subunit alpha-like"/>
    <property type="match status" value="1"/>
</dbReference>